<protein>
    <submittedName>
        <fullName evidence="1">Uncharacterized protein</fullName>
    </submittedName>
</protein>
<organism evidence="1 2">
    <name type="scientific">Lacticaseibacillus rhamnosus LRHMDP3</name>
    <dbReference type="NCBI Taxonomy" id="1203259"/>
    <lineage>
        <taxon>Bacteria</taxon>
        <taxon>Bacillati</taxon>
        <taxon>Bacillota</taxon>
        <taxon>Bacilli</taxon>
        <taxon>Lactobacillales</taxon>
        <taxon>Lactobacillaceae</taxon>
        <taxon>Lacticaseibacillus</taxon>
    </lineage>
</organism>
<gene>
    <name evidence="1" type="ORF">LRHMDP3_1452</name>
</gene>
<evidence type="ECO:0000313" key="2">
    <source>
        <dbReference type="Proteomes" id="UP000009352"/>
    </source>
</evidence>
<name>A0AB33XV06_LACRH</name>
<reference evidence="1 2" key="1">
    <citation type="journal article" date="2013" name="Genome Announc.">
        <title>Draft Genome Sequence of Staphylococcus simulans UMC-CNS-990, Isolated from a Case of Chronic Bovine Mastitis.</title>
        <authorList>
            <person name="Calcutt M.J."/>
            <person name="Foecking M.F."/>
            <person name="Hsieh H.Y."/>
            <person name="Perry J."/>
            <person name="Stewart G.C."/>
            <person name="Middleton J.R."/>
        </authorList>
    </citation>
    <scope>NUCLEOTIDE SEQUENCE [LARGE SCALE GENOMIC DNA]</scope>
    <source>
        <strain evidence="1 2">LRHMDP3</strain>
    </source>
</reference>
<evidence type="ECO:0000313" key="1">
    <source>
        <dbReference type="EMBL" id="EKS51069.1"/>
    </source>
</evidence>
<dbReference type="EMBL" id="AMQX01000006">
    <property type="protein sequence ID" value="EKS51069.1"/>
    <property type="molecule type" value="Genomic_DNA"/>
</dbReference>
<dbReference type="Proteomes" id="UP000009352">
    <property type="component" value="Unassembled WGS sequence"/>
</dbReference>
<dbReference type="AlphaFoldDB" id="A0AB33XV06"/>
<sequence length="38" mass="4379">MQEMVRFLASSYEVETSLDDCGVWRDTGLFDLFSSDDI</sequence>
<accession>A0AB33XV06</accession>
<comment type="caution">
    <text evidence="1">The sequence shown here is derived from an EMBL/GenBank/DDBJ whole genome shotgun (WGS) entry which is preliminary data.</text>
</comment>
<proteinExistence type="predicted"/>